<dbReference type="GO" id="GO:0006281">
    <property type="term" value="P:DNA repair"/>
    <property type="evidence" value="ECO:0007669"/>
    <property type="project" value="InterPro"/>
</dbReference>
<dbReference type="Proteomes" id="UP000504635">
    <property type="component" value="Unplaced"/>
</dbReference>
<dbReference type="InterPro" id="IPR029310">
    <property type="entry name" value="FANCI_HD1"/>
</dbReference>
<dbReference type="CTD" id="55215"/>
<keyword evidence="8" id="KW-1185">Reference proteome</keyword>
<dbReference type="InterPro" id="IPR029314">
    <property type="entry name" value="FANCI_S4"/>
</dbReference>
<dbReference type="Pfam" id="PF14677">
    <property type="entry name" value="FANCI_S3"/>
    <property type="match status" value="1"/>
</dbReference>
<name>A0A6J2YRK4_SITOR</name>
<evidence type="ECO:0000313" key="8">
    <source>
        <dbReference type="Proteomes" id="UP000504635"/>
    </source>
</evidence>
<feature type="compositionally biased region" description="Basic and acidic residues" evidence="1">
    <location>
        <begin position="1301"/>
        <end position="1313"/>
    </location>
</feature>
<feature type="domain" description="FANCI helical" evidence="6">
    <location>
        <begin position="293"/>
        <end position="376"/>
    </location>
</feature>
<reference evidence="9" key="1">
    <citation type="submission" date="2025-08" db="UniProtKB">
        <authorList>
            <consortium name="RefSeq"/>
        </authorList>
    </citation>
    <scope>IDENTIFICATION</scope>
    <source>
        <tissue evidence="9">Gonads</tissue>
    </source>
</reference>
<feature type="domain" description="FANCI solenoid 1" evidence="2">
    <location>
        <begin position="63"/>
        <end position="287"/>
    </location>
</feature>
<evidence type="ECO:0000259" key="5">
    <source>
        <dbReference type="Pfam" id="PF14678"/>
    </source>
</evidence>
<dbReference type="InParanoid" id="A0A6J2YRK4"/>
<sequence>MESLEIQILEFGTKRDIQSLEKLLAVTDKQDLSDMIKVKFNSPGFGTLWGYILQGFSDKDVCHKKRLEIIMLVLNELGKREVFSSQNCLTLVQQICLSLVKLKTEHLIELCNYCLNILQSNKASLSASCIWSNLLPDCLRVLSEKDIVLYNELEYTGEEFRSNFISNICMGNWSPEIITPLTVMFTEMSVSKEEHKKIVNKLSCYIEKLTPQEIPPLVYQLLKLCRHQNSHLVFLKLQDYFNHRIYKNTNLINSNSESLDLDCIESAEDHDALEAESTVLFHIQNAASIGHNCIKDYLNFLKNLVKAPKYILQPFQLLALFRISTVQQYQEIVFDIIRSCIVKSYNEQQRSNLSFWYRDLCKTKSDPETLFMQIINMGDREYLLESLVSFSFVLLNVGSGLGRDIIAEKQWSLGNKILIKIIQKKRYILMTILKTICIHVVTKQSAIQYVDCLYILCKEMPLLMLENQNSITELMESLVQIPEATANQLLYALALLTRASPTIRDQLILILRKGLYSRSMETRQVAVNGFVKLIATLKLSTIHLQSESSASLSSGYSLYTQISLGRASQTLKSSNFSNEAICWEILGILKRCFVQQIEVKSILYESLSNAVDINEDLGIPVLETLWFHFMEYYIIDEDTIPPLNFIKSTSLKETNSILAEPLGKLIYSIAHITAKLNESEDKKDNSTVIKYGQILDSICNRMINCEFVHLELDDGSDLTDILPESQQKMLVLKEVLTVYEALIGYKILTWTRECENQASTISSLFQAYNRFVNFGKNLSKPKKGKKKDKITQKDSQISQKQTQKNESHTSNTRINNDDIQKIQGKPFKVPDCILAFDVVEKSFKILLESSVSWGTVNQVNMIKTKTNIHRHFIQAAIFLINKLKSHKLNNRNKQLIFRYVSSLCKTIYDRVILRFNDYVDFDCTSAIWAIECFHSIILLISNQYKGRVVDFFTEVGGKEKEVELIEHLKPFFEVLKKLFDTDEDELSNEIEIKKLSLILFNCISVFCGFLPNHSNVLSIETYDWLKGHIYEARVSHKVCGAFLNLLFELHLRYRPGLDILEKVATFCEGSQSDSMNETDEQIVSIEKERFNPTVLSLCTNIKVVLDDVDNIVGHMKAEFYILNVLSNNNVERREENLRAKEKGISCQLCFVTKILTSIVNALILLEVYNPEPVTKYLIQFYSSVSALTKYFLGKSSKNHAAFQGVWFEKLIKLVGKELNPNVYDFIGKIGESTEIGNNEKQSSSKTKESIAAKNKFLKQSKLIPKIVYEIEQLSRYLIQLTKKTKVDLSKYIGQGVARDFRVKPSKQSQDESGSRQQSEDSPSEEEEPNQGDNIAESSSDEAPTPSKKRRYKI</sequence>
<evidence type="ECO:0000259" key="3">
    <source>
        <dbReference type="Pfam" id="PF14676"/>
    </source>
</evidence>
<evidence type="ECO:0000313" key="9">
    <source>
        <dbReference type="RefSeq" id="XP_030765415.1"/>
    </source>
</evidence>
<feature type="region of interest" description="Disordered" evidence="1">
    <location>
        <begin position="1301"/>
        <end position="1353"/>
    </location>
</feature>
<accession>A0A6J2YRK4</accession>
<dbReference type="GO" id="GO:0070182">
    <property type="term" value="F:DNA polymerase binding"/>
    <property type="evidence" value="ECO:0007669"/>
    <property type="project" value="TreeGrafter"/>
</dbReference>
<dbReference type="FunCoup" id="A0A6J2YRK4">
    <property type="interactions" value="822"/>
</dbReference>
<dbReference type="InterPro" id="IPR029315">
    <property type="entry name" value="FANCI_S2"/>
</dbReference>
<evidence type="ECO:0000259" key="6">
    <source>
        <dbReference type="Pfam" id="PF14679"/>
    </source>
</evidence>
<feature type="compositionally biased region" description="Basic residues" evidence="1">
    <location>
        <begin position="779"/>
        <end position="788"/>
    </location>
</feature>
<feature type="domain" description="FANCI solenoid 4" evidence="5">
    <location>
        <begin position="1069"/>
        <end position="1307"/>
    </location>
</feature>
<dbReference type="OrthoDB" id="195089at2759"/>
<evidence type="ECO:0000256" key="1">
    <source>
        <dbReference type="SAM" id="MobiDB-lite"/>
    </source>
</evidence>
<proteinExistence type="predicted"/>
<feature type="compositionally biased region" description="Polar residues" evidence="1">
    <location>
        <begin position="794"/>
        <end position="814"/>
    </location>
</feature>
<evidence type="ECO:0000259" key="2">
    <source>
        <dbReference type="Pfam" id="PF14675"/>
    </source>
</evidence>
<feature type="domain" description="FANCI helical" evidence="7">
    <location>
        <begin position="551"/>
        <end position="774"/>
    </location>
</feature>
<feature type="domain" description="FANCI solenoid 3" evidence="4">
    <location>
        <begin position="833"/>
        <end position="1046"/>
    </location>
</feature>
<dbReference type="Pfam" id="PF14678">
    <property type="entry name" value="FANCI_S4"/>
    <property type="match status" value="1"/>
</dbReference>
<feature type="domain" description="FANCI solenoid 2" evidence="3">
    <location>
        <begin position="384"/>
        <end position="531"/>
    </location>
</feature>
<dbReference type="Pfam" id="PF14675">
    <property type="entry name" value="FANCI_S1"/>
    <property type="match status" value="1"/>
</dbReference>
<feature type="compositionally biased region" description="Polar residues" evidence="1">
    <location>
        <begin position="1330"/>
        <end position="1341"/>
    </location>
</feature>
<dbReference type="InterPro" id="IPR029313">
    <property type="entry name" value="FANCI_S3"/>
</dbReference>
<dbReference type="GeneID" id="115889526"/>
<dbReference type="Pfam" id="PF14680">
    <property type="entry name" value="FANCI_HD2"/>
    <property type="match status" value="1"/>
</dbReference>
<dbReference type="RefSeq" id="XP_030765415.1">
    <property type="nucleotide sequence ID" value="XM_030909555.1"/>
</dbReference>
<dbReference type="PANTHER" id="PTHR21818:SF0">
    <property type="entry name" value="FANCONI ANEMIA GROUP I PROTEIN"/>
    <property type="match status" value="1"/>
</dbReference>
<gene>
    <name evidence="9" type="primary">LOC115889526</name>
</gene>
<feature type="region of interest" description="Disordered" evidence="1">
    <location>
        <begin position="779"/>
        <end position="815"/>
    </location>
</feature>
<evidence type="ECO:0000259" key="7">
    <source>
        <dbReference type="Pfam" id="PF14680"/>
    </source>
</evidence>
<evidence type="ECO:0000259" key="4">
    <source>
        <dbReference type="Pfam" id="PF14677"/>
    </source>
</evidence>
<dbReference type="InterPro" id="IPR029308">
    <property type="entry name" value="FANCI_S1"/>
</dbReference>
<protein>
    <submittedName>
        <fullName evidence="9">Fanconi anemia group I protein</fullName>
    </submittedName>
</protein>
<dbReference type="Pfam" id="PF14679">
    <property type="entry name" value="FANCI_HD1"/>
    <property type="match status" value="1"/>
</dbReference>
<dbReference type="InterPro" id="IPR029312">
    <property type="entry name" value="FANCI_HD2"/>
</dbReference>
<dbReference type="Pfam" id="PF14676">
    <property type="entry name" value="FANCI_S2"/>
    <property type="match status" value="1"/>
</dbReference>
<dbReference type="KEGG" id="soy:115889526"/>
<organism evidence="8 9">
    <name type="scientific">Sitophilus oryzae</name>
    <name type="common">Rice weevil</name>
    <name type="synonym">Curculio oryzae</name>
    <dbReference type="NCBI Taxonomy" id="7048"/>
    <lineage>
        <taxon>Eukaryota</taxon>
        <taxon>Metazoa</taxon>
        <taxon>Ecdysozoa</taxon>
        <taxon>Arthropoda</taxon>
        <taxon>Hexapoda</taxon>
        <taxon>Insecta</taxon>
        <taxon>Pterygota</taxon>
        <taxon>Neoptera</taxon>
        <taxon>Endopterygota</taxon>
        <taxon>Coleoptera</taxon>
        <taxon>Polyphaga</taxon>
        <taxon>Cucujiformia</taxon>
        <taxon>Curculionidae</taxon>
        <taxon>Dryophthorinae</taxon>
        <taxon>Sitophilus</taxon>
    </lineage>
</organism>
<dbReference type="InterPro" id="IPR026171">
    <property type="entry name" value="FANCI"/>
</dbReference>
<dbReference type="PANTHER" id="PTHR21818">
    <property type="entry name" value="BC025462 PROTEIN"/>
    <property type="match status" value="1"/>
</dbReference>